<dbReference type="PROSITE" id="PS51257">
    <property type="entry name" value="PROKAR_LIPOPROTEIN"/>
    <property type="match status" value="1"/>
</dbReference>
<evidence type="ECO:0000256" key="1">
    <source>
        <dbReference type="ARBA" id="ARBA00000971"/>
    </source>
</evidence>
<feature type="chain" id="PRO_5039047960" description="peptidylprolyl isomerase" evidence="7">
    <location>
        <begin position="21"/>
        <end position="331"/>
    </location>
</feature>
<dbReference type="Gene3D" id="3.10.50.40">
    <property type="match status" value="1"/>
</dbReference>
<name>A0A1R4FS87_9MICO</name>
<evidence type="ECO:0000259" key="8">
    <source>
        <dbReference type="PROSITE" id="PS50059"/>
    </source>
</evidence>
<sequence>MRLRPIAAAAMLALSGAALTACTAAPESVDGCMPAFLPGQGASQVELSGEFGEAVSAEFDGPLPADEPSVVFAEAGEGKRAGVGDSAIAHVTVQDGTTGEVVFSSQQGGAPFGLSVGSAEDGRALESAALCAAPGSRIVAVTTVLDALGEGSSFAGSQLAPTDAVVITYDVMDVFAGRAEGLPQPAHPELPGVTVTELGQPGLTFKNNTPPEELTVAQTIKGNGETVAAGDSILVQYTGVNWDTREVFDSSWNTAKPNAAPDAAGSQPVVFPMQQGQVIDGFYNGLVGQPVGSQVIISVPPEQGYGNSPNMPPMIGPEDTLVFVVDILGKV</sequence>
<comment type="similarity">
    <text evidence="2">Belongs to the FKBP-type PPIase family.</text>
</comment>
<dbReference type="Proteomes" id="UP000195787">
    <property type="component" value="Unassembled WGS sequence"/>
</dbReference>
<dbReference type="EC" id="5.2.1.8" evidence="3 6"/>
<reference evidence="9 10" key="1">
    <citation type="submission" date="2017-02" db="EMBL/GenBank/DDBJ databases">
        <authorList>
            <person name="Peterson S.W."/>
        </authorList>
    </citation>
    <scope>NUCLEOTIDE SEQUENCE [LARGE SCALE GENOMIC DNA]</scope>
    <source>
        <strain evidence="9 10">LMG 22410</strain>
    </source>
</reference>
<dbReference type="GO" id="GO:0003755">
    <property type="term" value="F:peptidyl-prolyl cis-trans isomerase activity"/>
    <property type="evidence" value="ECO:0007669"/>
    <property type="project" value="UniProtKB-KW"/>
</dbReference>
<evidence type="ECO:0000256" key="5">
    <source>
        <dbReference type="ARBA" id="ARBA00023235"/>
    </source>
</evidence>
<gene>
    <name evidence="9" type="ORF">CZ674_06380</name>
</gene>
<dbReference type="AlphaFoldDB" id="A0A1R4FS87"/>
<dbReference type="EMBL" id="FUHU01000026">
    <property type="protein sequence ID" value="SJM58880.1"/>
    <property type="molecule type" value="Genomic_DNA"/>
</dbReference>
<dbReference type="PROSITE" id="PS50059">
    <property type="entry name" value="FKBP_PPIASE"/>
    <property type="match status" value="1"/>
</dbReference>
<comment type="catalytic activity">
    <reaction evidence="1 6">
        <text>[protein]-peptidylproline (omega=180) = [protein]-peptidylproline (omega=0)</text>
        <dbReference type="Rhea" id="RHEA:16237"/>
        <dbReference type="Rhea" id="RHEA-COMP:10747"/>
        <dbReference type="Rhea" id="RHEA-COMP:10748"/>
        <dbReference type="ChEBI" id="CHEBI:83833"/>
        <dbReference type="ChEBI" id="CHEBI:83834"/>
        <dbReference type="EC" id="5.2.1.8"/>
    </reaction>
</comment>
<dbReference type="OrthoDB" id="25996at2"/>
<proteinExistence type="inferred from homology"/>
<keyword evidence="10" id="KW-1185">Reference proteome</keyword>
<keyword evidence="4 6" id="KW-0697">Rotamase</keyword>
<dbReference type="GeneID" id="303172847"/>
<protein>
    <recommendedName>
        <fullName evidence="3 6">peptidylprolyl isomerase</fullName>
        <ecNumber evidence="3 6">5.2.1.8</ecNumber>
    </recommendedName>
</protein>
<accession>A0A1R4FS87</accession>
<feature type="signal peptide" evidence="7">
    <location>
        <begin position="1"/>
        <end position="20"/>
    </location>
</feature>
<evidence type="ECO:0000256" key="4">
    <source>
        <dbReference type="ARBA" id="ARBA00023110"/>
    </source>
</evidence>
<dbReference type="InterPro" id="IPR001179">
    <property type="entry name" value="PPIase_FKBP_dom"/>
</dbReference>
<dbReference type="PANTHER" id="PTHR43811:SF19">
    <property type="entry name" value="39 KDA FK506-BINDING NUCLEAR PROTEIN"/>
    <property type="match status" value="1"/>
</dbReference>
<feature type="domain" description="PPIase FKBP-type" evidence="8">
    <location>
        <begin position="230"/>
        <end position="331"/>
    </location>
</feature>
<dbReference type="SUPFAM" id="SSF54534">
    <property type="entry name" value="FKBP-like"/>
    <property type="match status" value="1"/>
</dbReference>
<evidence type="ECO:0000256" key="3">
    <source>
        <dbReference type="ARBA" id="ARBA00013194"/>
    </source>
</evidence>
<keyword evidence="5 6" id="KW-0413">Isomerase</keyword>
<dbReference type="PANTHER" id="PTHR43811">
    <property type="entry name" value="FKBP-TYPE PEPTIDYL-PROLYL CIS-TRANS ISOMERASE FKPA"/>
    <property type="match status" value="1"/>
</dbReference>
<evidence type="ECO:0000256" key="7">
    <source>
        <dbReference type="SAM" id="SignalP"/>
    </source>
</evidence>
<keyword evidence="7" id="KW-0732">Signal</keyword>
<dbReference type="RefSeq" id="WP_086991706.1">
    <property type="nucleotide sequence ID" value="NZ_FUHU01000026.1"/>
</dbReference>
<evidence type="ECO:0000313" key="10">
    <source>
        <dbReference type="Proteomes" id="UP000195787"/>
    </source>
</evidence>
<dbReference type="InterPro" id="IPR046357">
    <property type="entry name" value="PPIase_dom_sf"/>
</dbReference>
<evidence type="ECO:0000256" key="2">
    <source>
        <dbReference type="ARBA" id="ARBA00006577"/>
    </source>
</evidence>
<evidence type="ECO:0000313" key="9">
    <source>
        <dbReference type="EMBL" id="SJM58880.1"/>
    </source>
</evidence>
<dbReference type="Pfam" id="PF00254">
    <property type="entry name" value="FKBP_C"/>
    <property type="match status" value="1"/>
</dbReference>
<evidence type="ECO:0000256" key="6">
    <source>
        <dbReference type="PROSITE-ProRule" id="PRU00277"/>
    </source>
</evidence>
<organism evidence="9 10">
    <name type="scientific">Agrococcus casei LMG 22410</name>
    <dbReference type="NCBI Taxonomy" id="1255656"/>
    <lineage>
        <taxon>Bacteria</taxon>
        <taxon>Bacillati</taxon>
        <taxon>Actinomycetota</taxon>
        <taxon>Actinomycetes</taxon>
        <taxon>Micrococcales</taxon>
        <taxon>Microbacteriaceae</taxon>
        <taxon>Agrococcus</taxon>
    </lineage>
</organism>